<organism evidence="10">
    <name type="scientific">hydrothermal vent metagenome</name>
    <dbReference type="NCBI Taxonomy" id="652676"/>
    <lineage>
        <taxon>unclassified sequences</taxon>
        <taxon>metagenomes</taxon>
        <taxon>ecological metagenomes</taxon>
    </lineage>
</organism>
<evidence type="ECO:0000259" key="9">
    <source>
        <dbReference type="Pfam" id="PF01618"/>
    </source>
</evidence>
<proteinExistence type="inferred from homology"/>
<dbReference type="Pfam" id="PF01618">
    <property type="entry name" value="MotA_ExbB"/>
    <property type="match status" value="1"/>
</dbReference>
<dbReference type="InterPro" id="IPR047055">
    <property type="entry name" value="MotA-like"/>
</dbReference>
<keyword evidence="7 8" id="KW-0472">Membrane</keyword>
<keyword evidence="10" id="KW-0966">Cell projection</keyword>
<dbReference type="InterPro" id="IPR002898">
    <property type="entry name" value="MotA_ExbB_proton_chnl"/>
</dbReference>
<evidence type="ECO:0000256" key="1">
    <source>
        <dbReference type="ARBA" id="ARBA00004651"/>
    </source>
</evidence>
<evidence type="ECO:0000313" key="10">
    <source>
        <dbReference type="EMBL" id="VAX19736.1"/>
    </source>
</evidence>
<feature type="transmembrane region" description="Helical" evidence="8">
    <location>
        <begin position="33"/>
        <end position="60"/>
    </location>
</feature>
<dbReference type="PANTHER" id="PTHR30433">
    <property type="entry name" value="CHEMOTAXIS PROTEIN MOTA"/>
    <property type="match status" value="1"/>
</dbReference>
<keyword evidence="6 8" id="KW-1133">Transmembrane helix</keyword>
<keyword evidence="10" id="KW-0969">Cilium</keyword>
<comment type="similarity">
    <text evidence="2">Belongs to the MotA family.</text>
</comment>
<evidence type="ECO:0000256" key="6">
    <source>
        <dbReference type="ARBA" id="ARBA00022989"/>
    </source>
</evidence>
<keyword evidence="5 8" id="KW-0812">Transmembrane</keyword>
<accession>A0A3B1BN04</accession>
<keyword evidence="10" id="KW-0282">Flagellum</keyword>
<dbReference type="InterPro" id="IPR000540">
    <property type="entry name" value="Flag_MotA_CS"/>
</dbReference>
<dbReference type="PROSITE" id="PS01307">
    <property type="entry name" value="MOTA"/>
    <property type="match status" value="1"/>
</dbReference>
<dbReference type="GO" id="GO:0006935">
    <property type="term" value="P:chemotaxis"/>
    <property type="evidence" value="ECO:0007669"/>
    <property type="project" value="InterPro"/>
</dbReference>
<keyword evidence="3" id="KW-0813">Transport</keyword>
<sequence>MDIATIIGLLAGMGLLGAAMSLGAGGISSFIDVPSILVVIGGTSAATLVMFPLQLVLASFKTIIKAFINKTASPSDAIANLTSMTMIVRKEGMLALEKKKVDDPFLSKGVRMLVDGLDQATIRAVMSTEVRAIQERHADGVQIFEQIGTLAPAFGMIGTLIGLVQMLQSLSDPAAIGPSMAIALTTTLYGALIANLLFLPFAKKLSIRSREETSVKELIIEGIISISKKENPNLMKAKLNAYLSPKNRVG</sequence>
<evidence type="ECO:0000256" key="8">
    <source>
        <dbReference type="SAM" id="Phobius"/>
    </source>
</evidence>
<evidence type="ECO:0000256" key="5">
    <source>
        <dbReference type="ARBA" id="ARBA00022692"/>
    </source>
</evidence>
<evidence type="ECO:0000256" key="3">
    <source>
        <dbReference type="ARBA" id="ARBA00022448"/>
    </source>
</evidence>
<keyword evidence="4" id="KW-1003">Cell membrane</keyword>
<gene>
    <name evidence="10" type="ORF">MNBD_NITROSPINAE02-64</name>
</gene>
<dbReference type="EMBL" id="UOGE01000047">
    <property type="protein sequence ID" value="VAX19736.1"/>
    <property type="molecule type" value="Genomic_DNA"/>
</dbReference>
<feature type="transmembrane region" description="Helical" evidence="8">
    <location>
        <begin position="180"/>
        <end position="202"/>
    </location>
</feature>
<dbReference type="AlphaFoldDB" id="A0A3B1BN04"/>
<reference evidence="10" key="1">
    <citation type="submission" date="2018-06" db="EMBL/GenBank/DDBJ databases">
        <authorList>
            <person name="Zhirakovskaya E."/>
        </authorList>
    </citation>
    <scope>NUCLEOTIDE SEQUENCE</scope>
</reference>
<feature type="transmembrane region" description="Helical" evidence="8">
    <location>
        <begin position="147"/>
        <end position="168"/>
    </location>
</feature>
<evidence type="ECO:0000256" key="7">
    <source>
        <dbReference type="ARBA" id="ARBA00023136"/>
    </source>
</evidence>
<dbReference type="GO" id="GO:0005886">
    <property type="term" value="C:plasma membrane"/>
    <property type="evidence" value="ECO:0007669"/>
    <property type="project" value="UniProtKB-SubCell"/>
</dbReference>
<dbReference type="PANTHER" id="PTHR30433:SF2">
    <property type="entry name" value="MOTILITY PROTEIN A"/>
    <property type="match status" value="1"/>
</dbReference>
<dbReference type="GO" id="GO:0071978">
    <property type="term" value="P:bacterial-type flagellum-dependent swarming motility"/>
    <property type="evidence" value="ECO:0007669"/>
    <property type="project" value="InterPro"/>
</dbReference>
<evidence type="ECO:0000256" key="2">
    <source>
        <dbReference type="ARBA" id="ARBA00008038"/>
    </source>
</evidence>
<name>A0A3B1BN04_9ZZZZ</name>
<feature type="domain" description="MotA/TolQ/ExbB proton channel" evidence="9">
    <location>
        <begin position="98"/>
        <end position="215"/>
    </location>
</feature>
<protein>
    <submittedName>
        <fullName evidence="10">Flagellar motor rotation protein MotA</fullName>
    </submittedName>
</protein>
<evidence type="ECO:0000256" key="4">
    <source>
        <dbReference type="ARBA" id="ARBA00022475"/>
    </source>
</evidence>
<comment type="subcellular location">
    <subcellularLocation>
        <location evidence="1">Cell membrane</location>
        <topology evidence="1">Multi-pass membrane protein</topology>
    </subcellularLocation>
</comment>